<name>A0A1X2H700_SYNRA</name>
<gene>
    <name evidence="1" type="ORF">BCR43DRAFT_496099</name>
</gene>
<reference evidence="1 2" key="1">
    <citation type="submission" date="2016-07" db="EMBL/GenBank/DDBJ databases">
        <title>Pervasive Adenine N6-methylation of Active Genes in Fungi.</title>
        <authorList>
            <consortium name="DOE Joint Genome Institute"/>
            <person name="Mondo S.J."/>
            <person name="Dannebaum R.O."/>
            <person name="Kuo R.C."/>
            <person name="Labutti K."/>
            <person name="Haridas S."/>
            <person name="Kuo A."/>
            <person name="Salamov A."/>
            <person name="Ahrendt S.R."/>
            <person name="Lipzen A."/>
            <person name="Sullivan W."/>
            <person name="Andreopoulos W.B."/>
            <person name="Clum A."/>
            <person name="Lindquist E."/>
            <person name="Daum C."/>
            <person name="Ramamoorthy G.K."/>
            <person name="Gryganskyi A."/>
            <person name="Culley D."/>
            <person name="Magnuson J.K."/>
            <person name="James T.Y."/>
            <person name="O'Malley M.A."/>
            <person name="Stajich J.E."/>
            <person name="Spatafora J.W."/>
            <person name="Visel A."/>
            <person name="Grigoriev I.V."/>
        </authorList>
    </citation>
    <scope>NUCLEOTIDE SEQUENCE [LARGE SCALE GENOMIC DNA]</scope>
    <source>
        <strain evidence="1 2">NRRL 2496</strain>
    </source>
</reference>
<dbReference type="AlphaFoldDB" id="A0A1X2H700"/>
<dbReference type="Proteomes" id="UP000242180">
    <property type="component" value="Unassembled WGS sequence"/>
</dbReference>
<keyword evidence="2" id="KW-1185">Reference proteome</keyword>
<dbReference type="InParanoid" id="A0A1X2H700"/>
<organism evidence="1 2">
    <name type="scientific">Syncephalastrum racemosum</name>
    <name type="common">Filamentous fungus</name>
    <dbReference type="NCBI Taxonomy" id="13706"/>
    <lineage>
        <taxon>Eukaryota</taxon>
        <taxon>Fungi</taxon>
        <taxon>Fungi incertae sedis</taxon>
        <taxon>Mucoromycota</taxon>
        <taxon>Mucoromycotina</taxon>
        <taxon>Mucoromycetes</taxon>
        <taxon>Mucorales</taxon>
        <taxon>Syncephalastraceae</taxon>
        <taxon>Syncephalastrum</taxon>
    </lineage>
</organism>
<proteinExistence type="predicted"/>
<sequence length="158" mass="17723">MFRLTTALRTLAHTTTVTQRTIVSRSVRPMAIAMQRSSLHCSARWSAEAGDPPKTHPVLQQLQQHPEIVQQLYEVAMLLQSKDLGTPGQQPSFTQMFKIMKDPEVRDAITKLSQSMTAAGIQLDMSTVAELQNSLMDVAKQQGTGSQDDLEKLFKRWK</sequence>
<evidence type="ECO:0000313" key="1">
    <source>
        <dbReference type="EMBL" id="ORY94243.1"/>
    </source>
</evidence>
<evidence type="ECO:0000313" key="2">
    <source>
        <dbReference type="Proteomes" id="UP000242180"/>
    </source>
</evidence>
<dbReference type="Gene3D" id="1.10.260.100">
    <property type="match status" value="1"/>
</dbReference>
<dbReference type="OMA" id="MFRIRAI"/>
<accession>A0A1X2H700</accession>
<dbReference type="EMBL" id="MCGN01000008">
    <property type="protein sequence ID" value="ORY94243.1"/>
    <property type="molecule type" value="Genomic_DNA"/>
</dbReference>
<dbReference type="STRING" id="13706.A0A1X2H700"/>
<dbReference type="OrthoDB" id="10008801at2759"/>
<comment type="caution">
    <text evidence="1">The sequence shown here is derived from an EMBL/GenBank/DDBJ whole genome shotgun (WGS) entry which is preliminary data.</text>
</comment>
<protein>
    <submittedName>
        <fullName evidence="1">Uncharacterized protein</fullName>
    </submittedName>
</protein>